<comment type="function">
    <text evidence="8">Putative transcription factor required for axon growth and guidance in the central and peripheral nervous systems. Repels CNS axons away from the midline by promoting the expression of the midline repellent sli and its receptor robo.</text>
</comment>
<dbReference type="GO" id="GO:0007526">
    <property type="term" value="P:larval somatic muscle development"/>
    <property type="evidence" value="ECO:0007669"/>
    <property type="project" value="UniProtKB-ARBA"/>
</dbReference>
<comment type="subcellular location">
    <subcellularLocation>
        <location evidence="1">Nucleus</location>
    </subcellularLocation>
</comment>
<keyword evidence="5" id="KW-0805">Transcription regulation</keyword>
<evidence type="ECO:0000256" key="8">
    <source>
        <dbReference type="ARBA" id="ARBA00037382"/>
    </source>
</evidence>
<dbReference type="GO" id="GO:0007464">
    <property type="term" value="P:R3/R4 cell fate commitment"/>
    <property type="evidence" value="ECO:0007669"/>
    <property type="project" value="UniProtKB-ARBA"/>
</dbReference>
<evidence type="ECO:0000256" key="1">
    <source>
        <dbReference type="ARBA" id="ARBA00004123"/>
    </source>
</evidence>
<keyword evidence="3" id="KW-0221">Differentiation</keyword>
<dbReference type="GO" id="GO:0016199">
    <property type="term" value="P:axon midline choice point recognition"/>
    <property type="evidence" value="ECO:0007669"/>
    <property type="project" value="UniProtKB-ARBA"/>
</dbReference>
<dbReference type="CDD" id="cd18315">
    <property type="entry name" value="BTB_POZ_BAB-like"/>
    <property type="match status" value="1"/>
</dbReference>
<evidence type="ECO:0000256" key="6">
    <source>
        <dbReference type="ARBA" id="ARBA00023163"/>
    </source>
</evidence>
<dbReference type="SMART" id="SM00225">
    <property type="entry name" value="BTB"/>
    <property type="match status" value="1"/>
</dbReference>
<dbReference type="GO" id="GO:0045476">
    <property type="term" value="P:nurse cell apoptotic process"/>
    <property type="evidence" value="ECO:0007669"/>
    <property type="project" value="UniProtKB-ARBA"/>
</dbReference>
<dbReference type="InterPro" id="IPR000210">
    <property type="entry name" value="BTB/POZ_dom"/>
</dbReference>
<dbReference type="Proteomes" id="UP000494165">
    <property type="component" value="Unassembled WGS sequence"/>
</dbReference>
<protein>
    <recommendedName>
        <fullName evidence="10">BTB domain-containing protein</fullName>
    </recommendedName>
</protein>
<name>A0A8S1D7Z0_9INSE</name>
<keyword evidence="7" id="KW-0539">Nucleus</keyword>
<feature type="compositionally biased region" description="Basic and acidic residues" evidence="9">
    <location>
        <begin position="369"/>
        <end position="380"/>
    </location>
</feature>
<keyword evidence="12" id="KW-1185">Reference proteome</keyword>
<dbReference type="PANTHER" id="PTHR23110">
    <property type="entry name" value="BTB DOMAIN TRANSCRIPTION FACTOR"/>
    <property type="match status" value="1"/>
</dbReference>
<evidence type="ECO:0000256" key="9">
    <source>
        <dbReference type="SAM" id="MobiDB-lite"/>
    </source>
</evidence>
<accession>A0A8S1D7Z0</accession>
<dbReference type="GO" id="GO:0005634">
    <property type="term" value="C:nucleus"/>
    <property type="evidence" value="ECO:0007669"/>
    <property type="project" value="UniProtKB-SubCell"/>
</dbReference>
<proteinExistence type="predicted"/>
<dbReference type="EMBL" id="CADEPI010000093">
    <property type="protein sequence ID" value="CAB3374049.1"/>
    <property type="molecule type" value="Genomic_DNA"/>
</dbReference>
<keyword evidence="6" id="KW-0804">Transcription</keyword>
<feature type="region of interest" description="Disordered" evidence="9">
    <location>
        <begin position="359"/>
        <end position="383"/>
    </location>
</feature>
<feature type="domain" description="BTB" evidence="10">
    <location>
        <begin position="53"/>
        <end position="122"/>
    </location>
</feature>
<organism evidence="11 12">
    <name type="scientific">Cloeon dipterum</name>
    <dbReference type="NCBI Taxonomy" id="197152"/>
    <lineage>
        <taxon>Eukaryota</taxon>
        <taxon>Metazoa</taxon>
        <taxon>Ecdysozoa</taxon>
        <taxon>Arthropoda</taxon>
        <taxon>Hexapoda</taxon>
        <taxon>Insecta</taxon>
        <taxon>Pterygota</taxon>
        <taxon>Palaeoptera</taxon>
        <taxon>Ephemeroptera</taxon>
        <taxon>Pisciforma</taxon>
        <taxon>Baetidae</taxon>
        <taxon>Cloeon</taxon>
    </lineage>
</organism>
<dbReference type="AlphaFoldDB" id="A0A8S1D7Z0"/>
<dbReference type="GO" id="GO:0045467">
    <property type="term" value="P:R7 cell development"/>
    <property type="evidence" value="ECO:0007669"/>
    <property type="project" value="UniProtKB-ARBA"/>
</dbReference>
<dbReference type="GO" id="GO:0008406">
    <property type="term" value="P:gonad development"/>
    <property type="evidence" value="ECO:0007669"/>
    <property type="project" value="UniProtKB-ARBA"/>
</dbReference>
<dbReference type="SUPFAM" id="SSF54695">
    <property type="entry name" value="POZ domain"/>
    <property type="match status" value="1"/>
</dbReference>
<evidence type="ECO:0000313" key="11">
    <source>
        <dbReference type="EMBL" id="CAB3374049.1"/>
    </source>
</evidence>
<keyword evidence="2" id="KW-0217">Developmental protein</keyword>
<evidence type="ECO:0000256" key="5">
    <source>
        <dbReference type="ARBA" id="ARBA00023015"/>
    </source>
</evidence>
<dbReference type="GO" id="GO:0035167">
    <property type="term" value="P:larval lymph gland hemopoiesis"/>
    <property type="evidence" value="ECO:0007669"/>
    <property type="project" value="UniProtKB-ARBA"/>
</dbReference>
<dbReference type="Pfam" id="PF00651">
    <property type="entry name" value="BTB"/>
    <property type="match status" value="1"/>
</dbReference>
<sequence length="561" mass="60001">MFPGYRSSASRTGRRTMADAIKPAPTRFVVQWEEHPAHLASRLGHLLESQTLVDITLMCNTHTLRVHRCVLAACSPYFENLLQNIAQRQLSQHPLIVLKDMQFSVLKSMIEFMYCGETNVTDEDLGPLLQAARFFQVKGLSSMSKEALGITSKTTRPKVNGDVQKETVKAAPSNANTKAASKVTTQLVTTPSKQQQIVADEFRESPGLKAADLLLSLNKPVVAAEQKPMSAARDSTLQLVPNQVGPKKRGRPIKQDMGLMYQEKIAADTDVALRKEAEASKRAVESLQKQMNEDAEKKAASPQKTGGLVMKSTLVRIPPNQASAVKKGAAAVAAASAAQAQQAAQPVEKVVAAVTTSPAATSAAAASDGSKEVKNEKPDESDQITLQLNEGEGGTAISNYEEVLKAAGLPADMPILMDSGDGNYVPISEEVLMNMVNSGVIQVQEEGAEGGEVKEAGEEGTTQMIMTEGDMGQQIVQYIDDNGDLVEGVLAVVQEGEEGTTVAVTPSGEVLQLQAGEDGESFQLVEQQAEGSQDQAEGELITSEMNEDDSGIPSKKLKLDE</sequence>
<feature type="compositionally biased region" description="Polar residues" evidence="9">
    <location>
        <begin position="525"/>
        <end position="535"/>
    </location>
</feature>
<evidence type="ECO:0000259" key="10">
    <source>
        <dbReference type="PROSITE" id="PS50097"/>
    </source>
</evidence>
<evidence type="ECO:0000256" key="2">
    <source>
        <dbReference type="ARBA" id="ARBA00022473"/>
    </source>
</evidence>
<feature type="region of interest" description="Disordered" evidence="9">
    <location>
        <begin position="283"/>
        <end position="305"/>
    </location>
</feature>
<dbReference type="PANTHER" id="PTHR23110:SF111">
    <property type="entry name" value="LONGITUDINALS LACKING PROTEIN, ISOFORMS F_I_K_T"/>
    <property type="match status" value="1"/>
</dbReference>
<evidence type="ECO:0000256" key="7">
    <source>
        <dbReference type="ARBA" id="ARBA00023242"/>
    </source>
</evidence>
<gene>
    <name evidence="11" type="ORF">CLODIP_2_CD13791</name>
</gene>
<dbReference type="GO" id="GO:0006357">
    <property type="term" value="P:regulation of transcription by RNA polymerase II"/>
    <property type="evidence" value="ECO:0007669"/>
    <property type="project" value="TreeGrafter"/>
</dbReference>
<evidence type="ECO:0000313" key="12">
    <source>
        <dbReference type="Proteomes" id="UP000494165"/>
    </source>
</evidence>
<dbReference type="InterPro" id="IPR051095">
    <property type="entry name" value="Dros_DevTransReg"/>
</dbReference>
<keyword evidence="4" id="KW-0524">Neurogenesis</keyword>
<reference evidence="11 12" key="1">
    <citation type="submission" date="2020-04" db="EMBL/GenBank/DDBJ databases">
        <authorList>
            <person name="Alioto T."/>
            <person name="Alioto T."/>
            <person name="Gomez Garrido J."/>
        </authorList>
    </citation>
    <scope>NUCLEOTIDE SEQUENCE [LARGE SCALE GENOMIC DNA]</scope>
</reference>
<feature type="region of interest" description="Disordered" evidence="9">
    <location>
        <begin position="525"/>
        <end position="561"/>
    </location>
</feature>
<dbReference type="OrthoDB" id="6678352at2759"/>
<dbReference type="PROSITE" id="PS50097">
    <property type="entry name" value="BTB"/>
    <property type="match status" value="1"/>
</dbReference>
<evidence type="ECO:0000256" key="4">
    <source>
        <dbReference type="ARBA" id="ARBA00022902"/>
    </source>
</evidence>
<dbReference type="Gene3D" id="3.30.710.10">
    <property type="entry name" value="Potassium Channel Kv1.1, Chain A"/>
    <property type="match status" value="1"/>
</dbReference>
<comment type="caution">
    <text evidence="11">The sequence shown here is derived from an EMBL/GenBank/DDBJ whole genome shotgun (WGS) entry which is preliminary data.</text>
</comment>
<evidence type="ECO:0000256" key="3">
    <source>
        <dbReference type="ARBA" id="ARBA00022782"/>
    </source>
</evidence>
<dbReference type="InterPro" id="IPR011333">
    <property type="entry name" value="SKP1/BTB/POZ_sf"/>
</dbReference>
<dbReference type="GO" id="GO:0048813">
    <property type="term" value="P:dendrite morphogenesis"/>
    <property type="evidence" value="ECO:0007669"/>
    <property type="project" value="UniProtKB-ARBA"/>
</dbReference>